<organism evidence="2 3">
    <name type="scientific">Xanthocytophaga flava</name>
    <dbReference type="NCBI Taxonomy" id="3048013"/>
    <lineage>
        <taxon>Bacteria</taxon>
        <taxon>Pseudomonadati</taxon>
        <taxon>Bacteroidota</taxon>
        <taxon>Cytophagia</taxon>
        <taxon>Cytophagales</taxon>
        <taxon>Rhodocytophagaceae</taxon>
        <taxon>Xanthocytophaga</taxon>
    </lineage>
</organism>
<dbReference type="Proteomes" id="UP001241110">
    <property type="component" value="Unassembled WGS sequence"/>
</dbReference>
<sequence>MRKNRKIALTAEINILNGFESEVLFAAKKVWEATRKEEGCEMFLLNTRKERTDIILFYEVFKTQEAFDAHVCFDHTVAFLNFLKGKVVGNGPALTFLDQYSD</sequence>
<proteinExistence type="predicted"/>
<evidence type="ECO:0000313" key="3">
    <source>
        <dbReference type="Proteomes" id="UP001241110"/>
    </source>
</evidence>
<keyword evidence="2" id="KW-0503">Monooxygenase</keyword>
<keyword evidence="2" id="KW-0560">Oxidoreductase</keyword>
<comment type="caution">
    <text evidence="2">The sequence shown here is derived from an EMBL/GenBank/DDBJ whole genome shotgun (WGS) entry which is preliminary data.</text>
</comment>
<dbReference type="InterPro" id="IPR050744">
    <property type="entry name" value="AI-2_Isomerase_LsrG"/>
</dbReference>
<dbReference type="Pfam" id="PF03992">
    <property type="entry name" value="ABM"/>
    <property type="match status" value="1"/>
</dbReference>
<evidence type="ECO:0000313" key="2">
    <source>
        <dbReference type="EMBL" id="MDJ1485025.1"/>
    </source>
</evidence>
<dbReference type="InterPro" id="IPR007138">
    <property type="entry name" value="ABM_dom"/>
</dbReference>
<dbReference type="SUPFAM" id="SSF54909">
    <property type="entry name" value="Dimeric alpha+beta barrel"/>
    <property type="match status" value="1"/>
</dbReference>
<dbReference type="InterPro" id="IPR011008">
    <property type="entry name" value="Dimeric_a/b-barrel"/>
</dbReference>
<evidence type="ECO:0000259" key="1">
    <source>
        <dbReference type="PROSITE" id="PS51725"/>
    </source>
</evidence>
<dbReference type="RefSeq" id="WP_313987011.1">
    <property type="nucleotide sequence ID" value="NZ_JASJOS010000017.1"/>
</dbReference>
<dbReference type="PROSITE" id="PS51725">
    <property type="entry name" value="ABM"/>
    <property type="match status" value="1"/>
</dbReference>
<name>A0AAE3QTA8_9BACT</name>
<reference evidence="2" key="1">
    <citation type="submission" date="2023-05" db="EMBL/GenBank/DDBJ databases">
        <authorList>
            <person name="Zhang X."/>
        </authorList>
    </citation>
    <scope>NUCLEOTIDE SEQUENCE</scope>
    <source>
        <strain evidence="2">YF14B1</strain>
    </source>
</reference>
<dbReference type="PANTHER" id="PTHR33336:SF3">
    <property type="entry name" value="ABM DOMAIN-CONTAINING PROTEIN"/>
    <property type="match status" value="1"/>
</dbReference>
<dbReference type="EMBL" id="JASJOS010000017">
    <property type="protein sequence ID" value="MDJ1485025.1"/>
    <property type="molecule type" value="Genomic_DNA"/>
</dbReference>
<dbReference type="PANTHER" id="PTHR33336">
    <property type="entry name" value="QUINOL MONOOXYGENASE YGIN-RELATED"/>
    <property type="match status" value="1"/>
</dbReference>
<dbReference type="Gene3D" id="3.30.70.100">
    <property type="match status" value="1"/>
</dbReference>
<protein>
    <submittedName>
        <fullName evidence="2">Antibiotic biosynthesis monooxygenase family protein</fullName>
    </submittedName>
</protein>
<feature type="domain" description="ABM" evidence="1">
    <location>
        <begin position="7"/>
        <end position="97"/>
    </location>
</feature>
<dbReference type="GO" id="GO:0004497">
    <property type="term" value="F:monooxygenase activity"/>
    <property type="evidence" value="ECO:0007669"/>
    <property type="project" value="UniProtKB-KW"/>
</dbReference>
<accession>A0AAE3QTA8</accession>
<dbReference type="AlphaFoldDB" id="A0AAE3QTA8"/>
<gene>
    <name evidence="2" type="ORF">QNI16_31295</name>
</gene>